<sequence length="142" mass="15696">MTSDNPQENPETKSVGLSNATERYLPKTSDASKTDDIKDFKTRRSEARKDINNAVAALLALALWAVLIFTIIRHLEATISFSKHLFSSDTPLELEKVQSAVAMVNDTAKTLYSFLGTLVTAVTAYYFKTLLDSSNNNDSKDT</sequence>
<feature type="transmembrane region" description="Helical" evidence="2">
    <location>
        <begin position="51"/>
        <end position="72"/>
    </location>
</feature>
<feature type="region of interest" description="Disordered" evidence="1">
    <location>
        <begin position="1"/>
        <end position="36"/>
    </location>
</feature>
<reference evidence="4" key="1">
    <citation type="submission" date="2017-05" db="EMBL/GenBank/DDBJ databases">
        <title>Physiological properties and genetic analysis related to exopolysaccharide production of fresh-water unicellular cyanobacterium Aphanothece sacrum, Suizenji Nori, that has been cultured as a food source in Japan.</title>
        <authorList>
            <person name="Kanesaki Y."/>
            <person name="Yoshikawa S."/>
            <person name="Ohki K."/>
        </authorList>
    </citation>
    <scope>NUCLEOTIDE SEQUENCE [LARGE SCALE GENOMIC DNA]</scope>
    <source>
        <strain evidence="4">FPU1</strain>
    </source>
</reference>
<keyword evidence="4" id="KW-1185">Reference proteome</keyword>
<protein>
    <submittedName>
        <fullName evidence="3">Membrane protein</fullName>
    </submittedName>
</protein>
<keyword evidence="2" id="KW-0472">Membrane</keyword>
<name>A0A401ICT3_APHSA</name>
<dbReference type="AlphaFoldDB" id="A0A401ICT3"/>
<feature type="transmembrane region" description="Helical" evidence="2">
    <location>
        <begin position="110"/>
        <end position="127"/>
    </location>
</feature>
<dbReference type="RefSeq" id="WP_124973211.1">
    <property type="nucleotide sequence ID" value="NZ_BDQK01000001.1"/>
</dbReference>
<evidence type="ECO:0000256" key="2">
    <source>
        <dbReference type="SAM" id="Phobius"/>
    </source>
</evidence>
<organism evidence="3 4">
    <name type="scientific">Aphanothece sacrum FPU1</name>
    <dbReference type="NCBI Taxonomy" id="1920663"/>
    <lineage>
        <taxon>Bacteria</taxon>
        <taxon>Bacillati</taxon>
        <taxon>Cyanobacteriota</taxon>
        <taxon>Cyanophyceae</taxon>
        <taxon>Oscillatoriophycideae</taxon>
        <taxon>Chroococcales</taxon>
        <taxon>Aphanothecaceae</taxon>
        <taxon>Aphanothece</taxon>
    </lineage>
</organism>
<proteinExistence type="predicted"/>
<gene>
    <name evidence="3" type="ORF">AsFPU1_0391</name>
</gene>
<evidence type="ECO:0000256" key="1">
    <source>
        <dbReference type="SAM" id="MobiDB-lite"/>
    </source>
</evidence>
<keyword evidence="2" id="KW-0812">Transmembrane</keyword>
<keyword evidence="2" id="KW-1133">Transmembrane helix</keyword>
<evidence type="ECO:0000313" key="4">
    <source>
        <dbReference type="Proteomes" id="UP000287247"/>
    </source>
</evidence>
<dbReference type="Proteomes" id="UP000287247">
    <property type="component" value="Unassembled WGS sequence"/>
</dbReference>
<accession>A0A401ICT3</accession>
<dbReference type="EMBL" id="BDQK01000001">
    <property type="protein sequence ID" value="GBF78999.1"/>
    <property type="molecule type" value="Genomic_DNA"/>
</dbReference>
<comment type="caution">
    <text evidence="3">The sequence shown here is derived from an EMBL/GenBank/DDBJ whole genome shotgun (WGS) entry which is preliminary data.</text>
</comment>
<evidence type="ECO:0000313" key="3">
    <source>
        <dbReference type="EMBL" id="GBF78999.1"/>
    </source>
</evidence>